<dbReference type="Gene3D" id="2.60.120.260">
    <property type="entry name" value="Galactose-binding domain-like"/>
    <property type="match status" value="3"/>
</dbReference>
<sequence>MDKRCPPCATVEVLSIQNCISTPVPSHRPEVCSRCFNLLQNPGFEAGLTRWQTSDNVSVSDASPFEGTQQAIMQEGVAHLFQDVSLSGPANCPLFFSANISTNNAVANNLTVEVLWLDENRNAMANGLRVFLPGSALGITYFDITDRPPIGTAFARLLFSKTEGTENSFIVIDQVILAPVKSSNLLVNPGFESGLNGWHTTGFSLDFTDPLEGLVNTATNVNGTVYQDVPLTGQPSNASFLLSFAALTTPFSQGPTAALTAQVLWLDAANNILGTPGLEINIPNNTLKNQFGYLTYLDLTKPAPAGAVKARILFTADVEQGFTLRLDHVIFARAATQNLIINPSFEDGLNGWQNVNTSVVSLSDVYEGNYTAAVDTVGGVLYQDVPLANAAGHCFLFNTGFRFRGVGSQALTSQVIINILWLDQNGREIGLGASLIIPPNDNLRDKWLVYTAITEPAPPDTVSARVQFTKAPSARSELDIDKVVLGRLV</sequence>
<gene>
    <name evidence="1" type="ORF">DESHY_160183</name>
</gene>
<dbReference type="AlphaFoldDB" id="K8DYT3"/>
<protein>
    <submittedName>
        <fullName evidence="1">Uncharacterized protein</fullName>
    </submittedName>
</protein>
<name>K8DYT3_9FIRM</name>
<dbReference type="EMBL" id="CAOS01000008">
    <property type="protein sequence ID" value="CCO08059.1"/>
    <property type="molecule type" value="Genomic_DNA"/>
</dbReference>
<keyword evidence="2" id="KW-1185">Reference proteome</keyword>
<evidence type="ECO:0000313" key="1">
    <source>
        <dbReference type="EMBL" id="CCO08059.1"/>
    </source>
</evidence>
<evidence type="ECO:0000313" key="2">
    <source>
        <dbReference type="Proteomes" id="UP000009315"/>
    </source>
</evidence>
<comment type="caution">
    <text evidence="1">The sequence shown here is derived from an EMBL/GenBank/DDBJ whole genome shotgun (WGS) entry which is preliminary data.</text>
</comment>
<organism evidence="1 2">
    <name type="scientific">Desulforamulus hydrothermalis Lam5 = DSM 18033</name>
    <dbReference type="NCBI Taxonomy" id="1121428"/>
    <lineage>
        <taxon>Bacteria</taxon>
        <taxon>Bacillati</taxon>
        <taxon>Bacillota</taxon>
        <taxon>Clostridia</taxon>
        <taxon>Eubacteriales</taxon>
        <taxon>Peptococcaceae</taxon>
        <taxon>Desulforamulus</taxon>
    </lineage>
</organism>
<dbReference type="Proteomes" id="UP000009315">
    <property type="component" value="Unassembled WGS sequence"/>
</dbReference>
<reference evidence="1 2" key="1">
    <citation type="journal article" date="2013" name="Genome Announc.">
        <title>Genome Sequence of the Sulfate-Reducing Bacterium Desulfotomaculum hydrothermale Lam5(T).</title>
        <authorList>
            <person name="Amin O."/>
            <person name="Fardeau M.L."/>
            <person name="Valette O."/>
            <person name="Hirschler-Rea A."/>
            <person name="Barbe V."/>
            <person name="Medigue C."/>
            <person name="Vacherie B."/>
            <person name="Ollivier B."/>
            <person name="Bertin P.N."/>
            <person name="Dolla A."/>
        </authorList>
    </citation>
    <scope>NUCLEOTIDE SEQUENCE [LARGE SCALE GENOMIC DNA]</scope>
    <source>
        <strain evidence="2">Lam5 / DSM 18033</strain>
    </source>
</reference>
<dbReference type="eggNOG" id="ENOG5030YKP">
    <property type="taxonomic scope" value="Bacteria"/>
</dbReference>
<accession>K8DYT3</accession>
<proteinExistence type="predicted"/>